<keyword evidence="10" id="KW-0472">Membrane</keyword>
<evidence type="ECO:0000256" key="6">
    <source>
        <dbReference type="ARBA" id="ARBA00023004"/>
    </source>
</evidence>
<name>A0AAD6CTI9_9EURO</name>
<reference evidence="11 12" key="1">
    <citation type="journal article" date="2023" name="IMA Fungus">
        <title>Comparative genomic study of the Penicillium genus elucidates a diverse pangenome and 15 lateral gene transfer events.</title>
        <authorList>
            <person name="Petersen C."/>
            <person name="Sorensen T."/>
            <person name="Nielsen M.R."/>
            <person name="Sondergaard T.E."/>
            <person name="Sorensen J.L."/>
            <person name="Fitzpatrick D.A."/>
            <person name="Frisvad J.C."/>
            <person name="Nielsen K.L."/>
        </authorList>
    </citation>
    <scope>NUCLEOTIDE SEQUENCE [LARGE SCALE GENOMIC DNA]</scope>
    <source>
        <strain evidence="11 12">IBT 35679</strain>
    </source>
</reference>
<dbReference type="InterPro" id="IPR001128">
    <property type="entry name" value="Cyt_P450"/>
</dbReference>
<evidence type="ECO:0000256" key="10">
    <source>
        <dbReference type="SAM" id="Phobius"/>
    </source>
</evidence>
<gene>
    <name evidence="11" type="ORF">N7494_007968</name>
</gene>
<dbReference type="GO" id="GO:0020037">
    <property type="term" value="F:heme binding"/>
    <property type="evidence" value="ECO:0007669"/>
    <property type="project" value="InterPro"/>
</dbReference>
<proteinExistence type="inferred from homology"/>
<dbReference type="GO" id="GO:0005506">
    <property type="term" value="F:iron ion binding"/>
    <property type="evidence" value="ECO:0007669"/>
    <property type="project" value="InterPro"/>
</dbReference>
<evidence type="ECO:0000256" key="8">
    <source>
        <dbReference type="PIRSR" id="PIRSR602403-1"/>
    </source>
</evidence>
<evidence type="ECO:0000256" key="1">
    <source>
        <dbReference type="ARBA" id="ARBA00001971"/>
    </source>
</evidence>
<evidence type="ECO:0000256" key="4">
    <source>
        <dbReference type="ARBA" id="ARBA00022723"/>
    </source>
</evidence>
<dbReference type="GO" id="GO:0016705">
    <property type="term" value="F:oxidoreductase activity, acting on paired donors, with incorporation or reduction of molecular oxygen"/>
    <property type="evidence" value="ECO:0007669"/>
    <property type="project" value="InterPro"/>
</dbReference>
<keyword evidence="3 8" id="KW-0349">Heme</keyword>
<sequence>MLSEVLSRLTASLEDLSPWKSLACSVGLLLIFLSIFQYAVTAARFPLYVDAPGQEKKPPLVPHIAPFLGTLPLTFLWNPMQFVISSKTLFWSPHPVRVKFMGLECYIVSGAANIKSLFKAPSVTAFGFHGSFLRKAFGMSEKAAVRYSEDDSGENPEPAPNSNVEPKNRMNYLTHEFFKRFLSGPTLQTLEKGLENHLTRHLLSLNVATDSGWTHIHDFMSIFKTQVTSAVVDTICGPNLIRQNPGFPDDLWTVDCGVGKLMSGLPSFLVSKPRSCRARAIQSIKRWRAWAEENSDPAQVGPGGESPYWGTEMFHSLLEIYSNMDGFDDESVATEVLAFIWATTTNSVPSAFWACMDVFRDPELLAQVRSEVESCLIRQRSPTDEIRFDTERLTRLPTLQAVFAETLRLRVHGFLMRFPSKENVIINHDWSIPRDSMILMSSTPGHMNPEVWASGSCESHPVDQFHPGRFLQYSEKTNSLTFSMARAKGHWTPFGGGHHPCPGRHFSRLEILLTIALLVTSYDCEILASEKSMAMSSQNFGFGVLDPCGEIPVSIRRRSMV</sequence>
<keyword evidence="10" id="KW-1133">Transmembrane helix</keyword>
<comment type="similarity">
    <text evidence="2">Belongs to the cytochrome P450 family.</text>
</comment>
<dbReference type="CDD" id="cd11040">
    <property type="entry name" value="CYP7_CYP8-like"/>
    <property type="match status" value="1"/>
</dbReference>
<feature type="region of interest" description="Disordered" evidence="9">
    <location>
        <begin position="147"/>
        <end position="166"/>
    </location>
</feature>
<accession>A0AAD6CTI9</accession>
<keyword evidence="5" id="KW-0560">Oxidoreductase</keyword>
<dbReference type="Proteomes" id="UP001220324">
    <property type="component" value="Unassembled WGS sequence"/>
</dbReference>
<feature type="transmembrane region" description="Helical" evidence="10">
    <location>
        <begin position="21"/>
        <end position="40"/>
    </location>
</feature>
<protein>
    <submittedName>
        <fullName evidence="11">Cytochrome P450</fullName>
    </submittedName>
</protein>
<evidence type="ECO:0000256" key="3">
    <source>
        <dbReference type="ARBA" id="ARBA00022617"/>
    </source>
</evidence>
<dbReference type="AlphaFoldDB" id="A0AAD6CTI9"/>
<dbReference type="PANTHER" id="PTHR24304:SF2">
    <property type="entry name" value="24-HYDROXYCHOLESTEROL 7-ALPHA-HYDROXYLASE"/>
    <property type="match status" value="1"/>
</dbReference>
<keyword evidence="12" id="KW-1185">Reference proteome</keyword>
<keyword evidence="10" id="KW-0812">Transmembrane</keyword>
<evidence type="ECO:0000313" key="11">
    <source>
        <dbReference type="EMBL" id="KAJ5538489.1"/>
    </source>
</evidence>
<dbReference type="PRINTS" id="PR00465">
    <property type="entry name" value="EP450IV"/>
</dbReference>
<dbReference type="Pfam" id="PF00067">
    <property type="entry name" value="p450"/>
    <property type="match status" value="1"/>
</dbReference>
<dbReference type="SUPFAM" id="SSF48264">
    <property type="entry name" value="Cytochrome P450"/>
    <property type="match status" value="1"/>
</dbReference>
<keyword evidence="7" id="KW-0503">Monooxygenase</keyword>
<dbReference type="PANTHER" id="PTHR24304">
    <property type="entry name" value="CYTOCHROME P450 FAMILY 7"/>
    <property type="match status" value="1"/>
</dbReference>
<keyword evidence="4 8" id="KW-0479">Metal-binding</keyword>
<keyword evidence="6 8" id="KW-0408">Iron</keyword>
<evidence type="ECO:0000313" key="12">
    <source>
        <dbReference type="Proteomes" id="UP001220324"/>
    </source>
</evidence>
<dbReference type="GO" id="GO:0008395">
    <property type="term" value="F:steroid hydroxylase activity"/>
    <property type="evidence" value="ECO:0007669"/>
    <property type="project" value="TreeGrafter"/>
</dbReference>
<evidence type="ECO:0000256" key="2">
    <source>
        <dbReference type="ARBA" id="ARBA00010617"/>
    </source>
</evidence>
<comment type="caution">
    <text evidence="11">The sequence shown here is derived from an EMBL/GenBank/DDBJ whole genome shotgun (WGS) entry which is preliminary data.</text>
</comment>
<feature type="binding site" description="axial binding residue" evidence="8">
    <location>
        <position position="501"/>
    </location>
    <ligand>
        <name>heme</name>
        <dbReference type="ChEBI" id="CHEBI:30413"/>
    </ligand>
    <ligandPart>
        <name>Fe</name>
        <dbReference type="ChEBI" id="CHEBI:18248"/>
    </ligandPart>
</feature>
<dbReference type="Gene3D" id="1.10.630.10">
    <property type="entry name" value="Cytochrome P450"/>
    <property type="match status" value="1"/>
</dbReference>
<comment type="cofactor">
    <cofactor evidence="1 8">
        <name>heme</name>
        <dbReference type="ChEBI" id="CHEBI:30413"/>
    </cofactor>
</comment>
<evidence type="ECO:0000256" key="5">
    <source>
        <dbReference type="ARBA" id="ARBA00023002"/>
    </source>
</evidence>
<dbReference type="EMBL" id="JAQIZZ010000006">
    <property type="protein sequence ID" value="KAJ5538489.1"/>
    <property type="molecule type" value="Genomic_DNA"/>
</dbReference>
<evidence type="ECO:0000256" key="9">
    <source>
        <dbReference type="SAM" id="MobiDB-lite"/>
    </source>
</evidence>
<evidence type="ECO:0000256" key="7">
    <source>
        <dbReference type="ARBA" id="ARBA00023033"/>
    </source>
</evidence>
<dbReference type="InterPro" id="IPR036396">
    <property type="entry name" value="Cyt_P450_sf"/>
</dbReference>
<dbReference type="InterPro" id="IPR050529">
    <property type="entry name" value="CYP450_sterol_14alpha_dmase"/>
</dbReference>
<dbReference type="GO" id="GO:0043386">
    <property type="term" value="P:mycotoxin biosynthetic process"/>
    <property type="evidence" value="ECO:0007669"/>
    <property type="project" value="UniProtKB-ARBA"/>
</dbReference>
<organism evidence="11 12">
    <name type="scientific">Penicillium frequentans</name>
    <dbReference type="NCBI Taxonomy" id="3151616"/>
    <lineage>
        <taxon>Eukaryota</taxon>
        <taxon>Fungi</taxon>
        <taxon>Dikarya</taxon>
        <taxon>Ascomycota</taxon>
        <taxon>Pezizomycotina</taxon>
        <taxon>Eurotiomycetes</taxon>
        <taxon>Eurotiomycetidae</taxon>
        <taxon>Eurotiales</taxon>
        <taxon>Aspergillaceae</taxon>
        <taxon>Penicillium</taxon>
    </lineage>
</organism>
<dbReference type="InterPro" id="IPR002403">
    <property type="entry name" value="Cyt_P450_E_grp-IV"/>
</dbReference>